<dbReference type="InterPro" id="IPR017871">
    <property type="entry name" value="ABC_transporter-like_CS"/>
</dbReference>
<dbReference type="RefSeq" id="WP_235803891.1">
    <property type="nucleotide sequence ID" value="NZ_BAAACL010000017.1"/>
</dbReference>
<protein>
    <recommendedName>
        <fullName evidence="4">ABC transporter domain-containing protein</fullName>
    </recommendedName>
</protein>
<dbReference type="PROSITE" id="PS50893">
    <property type="entry name" value="ABC_TRANSPORTER_2"/>
    <property type="match status" value="1"/>
</dbReference>
<keyword evidence="1" id="KW-0813">Transport</keyword>
<dbReference type="InterPro" id="IPR003593">
    <property type="entry name" value="AAA+_ATPase"/>
</dbReference>
<evidence type="ECO:0000259" key="4">
    <source>
        <dbReference type="PROSITE" id="PS50893"/>
    </source>
</evidence>
<accession>A0A510WUX6</accession>
<organism evidence="5 6">
    <name type="scientific">Ligilactobacillus aviarius</name>
    <dbReference type="NCBI Taxonomy" id="1606"/>
    <lineage>
        <taxon>Bacteria</taxon>
        <taxon>Bacillati</taxon>
        <taxon>Bacillota</taxon>
        <taxon>Bacilli</taxon>
        <taxon>Lactobacillales</taxon>
        <taxon>Lactobacillaceae</taxon>
        <taxon>Ligilactobacillus</taxon>
    </lineage>
</organism>
<comment type="caution">
    <text evidence="5">The sequence shown here is derived from an EMBL/GenBank/DDBJ whole genome shotgun (WGS) entry which is preliminary data.</text>
</comment>
<dbReference type="SUPFAM" id="SSF52540">
    <property type="entry name" value="P-loop containing nucleoside triphosphate hydrolases"/>
    <property type="match status" value="1"/>
</dbReference>
<dbReference type="Proteomes" id="UP000321722">
    <property type="component" value="Unassembled WGS sequence"/>
</dbReference>
<keyword evidence="3" id="KW-0067">ATP-binding</keyword>
<dbReference type="EMBL" id="BJUI01000006">
    <property type="protein sequence ID" value="GEK41825.1"/>
    <property type="molecule type" value="Genomic_DNA"/>
</dbReference>
<dbReference type="PANTHER" id="PTHR42939:SF1">
    <property type="entry name" value="ABC TRANSPORTER ATP-BINDING PROTEIN ALBC-RELATED"/>
    <property type="match status" value="1"/>
</dbReference>
<dbReference type="PROSITE" id="PS00211">
    <property type="entry name" value="ABC_TRANSPORTER_1"/>
    <property type="match status" value="1"/>
</dbReference>
<sequence>MIELKHVSRNFNDKTAVDDLNFKLFPGETLGIIGQNGAGKSTTFRMIMGFIAPSKGHILVDNKLIDEKVRRNFGFMPEERGLYQNETIINQMIYFGELHGMSHFDLRINLRKWMKKLAIVGNFNDKIKDLSKGNAQKVQLIAVLMFEPKLIILDEPFSGLDPVNAELLNNAILELKRKGSMIVFSSHSMDNVEKVS</sequence>
<evidence type="ECO:0000256" key="3">
    <source>
        <dbReference type="ARBA" id="ARBA00022840"/>
    </source>
</evidence>
<keyword evidence="6" id="KW-1185">Reference proteome</keyword>
<dbReference type="Pfam" id="PF00005">
    <property type="entry name" value="ABC_tran"/>
    <property type="match status" value="1"/>
</dbReference>
<dbReference type="InterPro" id="IPR027417">
    <property type="entry name" value="P-loop_NTPase"/>
</dbReference>
<dbReference type="AlphaFoldDB" id="A0A510WUX6"/>
<dbReference type="InterPro" id="IPR051782">
    <property type="entry name" value="ABC_Transporter_VariousFunc"/>
</dbReference>
<dbReference type="Gene3D" id="3.40.50.300">
    <property type="entry name" value="P-loop containing nucleotide triphosphate hydrolases"/>
    <property type="match status" value="1"/>
</dbReference>
<dbReference type="GO" id="GO:0005524">
    <property type="term" value="F:ATP binding"/>
    <property type="evidence" value="ECO:0007669"/>
    <property type="project" value="UniProtKB-KW"/>
</dbReference>
<dbReference type="InterPro" id="IPR003439">
    <property type="entry name" value="ABC_transporter-like_ATP-bd"/>
</dbReference>
<dbReference type="SMART" id="SM00382">
    <property type="entry name" value="AAA"/>
    <property type="match status" value="1"/>
</dbReference>
<evidence type="ECO:0000313" key="6">
    <source>
        <dbReference type="Proteomes" id="UP000321722"/>
    </source>
</evidence>
<evidence type="ECO:0000256" key="1">
    <source>
        <dbReference type="ARBA" id="ARBA00022448"/>
    </source>
</evidence>
<keyword evidence="2" id="KW-0547">Nucleotide-binding</keyword>
<evidence type="ECO:0000256" key="2">
    <source>
        <dbReference type="ARBA" id="ARBA00022741"/>
    </source>
</evidence>
<reference evidence="5 6" key="1">
    <citation type="submission" date="2019-07" db="EMBL/GenBank/DDBJ databases">
        <title>Whole genome shotgun sequence of Lactobacillus aviarius subsp. aviarius NBRC 102162.</title>
        <authorList>
            <person name="Hosoyama A."/>
            <person name="Uohara A."/>
            <person name="Ohji S."/>
            <person name="Ichikawa N."/>
        </authorList>
    </citation>
    <scope>NUCLEOTIDE SEQUENCE [LARGE SCALE GENOMIC DNA]</scope>
    <source>
        <strain evidence="5 6">NBRC 102162</strain>
    </source>
</reference>
<dbReference type="GeneID" id="29933925"/>
<feature type="domain" description="ABC transporter" evidence="4">
    <location>
        <begin position="2"/>
        <end position="195"/>
    </location>
</feature>
<gene>
    <name evidence="5" type="ORF">LAV01_06570</name>
</gene>
<dbReference type="PANTHER" id="PTHR42939">
    <property type="entry name" value="ABC TRANSPORTER ATP-BINDING PROTEIN ALBC-RELATED"/>
    <property type="match status" value="1"/>
</dbReference>
<evidence type="ECO:0000313" key="5">
    <source>
        <dbReference type="EMBL" id="GEK41825.1"/>
    </source>
</evidence>
<dbReference type="GO" id="GO:0016887">
    <property type="term" value="F:ATP hydrolysis activity"/>
    <property type="evidence" value="ECO:0007669"/>
    <property type="project" value="InterPro"/>
</dbReference>
<name>A0A510WUX6_9LACO</name>
<proteinExistence type="predicted"/>